<dbReference type="GO" id="GO:0004069">
    <property type="term" value="F:L-aspartate:2-oxoglutarate aminotransferase activity"/>
    <property type="evidence" value="ECO:0007669"/>
    <property type="project" value="UniProtKB-EC"/>
</dbReference>
<evidence type="ECO:0000256" key="6">
    <source>
        <dbReference type="ARBA" id="ARBA00022898"/>
    </source>
</evidence>
<reference evidence="10" key="1">
    <citation type="submission" date="2022-07" db="EMBL/GenBank/DDBJ databases">
        <title>Phylogenomic reconstructions and comparative analyses of Kickxellomycotina fungi.</title>
        <authorList>
            <person name="Reynolds N.K."/>
            <person name="Stajich J.E."/>
            <person name="Barry K."/>
            <person name="Grigoriev I.V."/>
            <person name="Crous P."/>
            <person name="Smith M.E."/>
        </authorList>
    </citation>
    <scope>NUCLEOTIDE SEQUENCE</scope>
    <source>
        <strain evidence="10">RSA 567</strain>
    </source>
</reference>
<accession>A0A9W8B2K1</accession>
<dbReference type="PRINTS" id="PR00799">
    <property type="entry name" value="TRANSAMINASE"/>
</dbReference>
<evidence type="ECO:0000256" key="7">
    <source>
        <dbReference type="ARBA" id="ARBA00049185"/>
    </source>
</evidence>
<dbReference type="OrthoDB" id="6752799at2759"/>
<dbReference type="InterPro" id="IPR015422">
    <property type="entry name" value="PyrdxlP-dep_Trfase_small"/>
</dbReference>
<dbReference type="NCBIfam" id="NF006719">
    <property type="entry name" value="PRK09257.1"/>
    <property type="match status" value="1"/>
</dbReference>
<dbReference type="GO" id="GO:0030170">
    <property type="term" value="F:pyridoxal phosphate binding"/>
    <property type="evidence" value="ECO:0007669"/>
    <property type="project" value="InterPro"/>
</dbReference>
<evidence type="ECO:0000259" key="9">
    <source>
        <dbReference type="Pfam" id="PF00155"/>
    </source>
</evidence>
<dbReference type="Gene3D" id="3.40.640.10">
    <property type="entry name" value="Type I PLP-dependent aspartate aminotransferase-like (Major domain)"/>
    <property type="match status" value="1"/>
</dbReference>
<dbReference type="FunFam" id="3.40.640.10:FF:000026">
    <property type="entry name" value="Aspartate aminotransferase"/>
    <property type="match status" value="1"/>
</dbReference>
<comment type="caution">
    <text evidence="10">The sequence shown here is derived from an EMBL/GenBank/DDBJ whole genome shotgun (WGS) entry which is preliminary data.</text>
</comment>
<evidence type="ECO:0000256" key="3">
    <source>
        <dbReference type="ARBA" id="ARBA00011738"/>
    </source>
</evidence>
<comment type="catalytic activity">
    <reaction evidence="7 8">
        <text>L-aspartate + 2-oxoglutarate = oxaloacetate + L-glutamate</text>
        <dbReference type="Rhea" id="RHEA:21824"/>
        <dbReference type="ChEBI" id="CHEBI:16452"/>
        <dbReference type="ChEBI" id="CHEBI:16810"/>
        <dbReference type="ChEBI" id="CHEBI:29985"/>
        <dbReference type="ChEBI" id="CHEBI:29991"/>
        <dbReference type="EC" id="2.6.1.1"/>
    </reaction>
</comment>
<evidence type="ECO:0000313" key="10">
    <source>
        <dbReference type="EMBL" id="KAJ1972669.1"/>
    </source>
</evidence>
<evidence type="ECO:0000256" key="5">
    <source>
        <dbReference type="ARBA" id="ARBA00022679"/>
    </source>
</evidence>
<dbReference type="SUPFAM" id="SSF53383">
    <property type="entry name" value="PLP-dependent transferases"/>
    <property type="match status" value="1"/>
</dbReference>
<dbReference type="Gene3D" id="3.90.1150.10">
    <property type="entry name" value="Aspartate Aminotransferase, domain 1"/>
    <property type="match status" value="1"/>
</dbReference>
<dbReference type="EC" id="2.6.1.1" evidence="8"/>
<evidence type="ECO:0000256" key="4">
    <source>
        <dbReference type="ARBA" id="ARBA00022576"/>
    </source>
</evidence>
<dbReference type="InterPro" id="IPR004839">
    <property type="entry name" value="Aminotransferase_I/II_large"/>
</dbReference>
<dbReference type="InterPro" id="IPR015424">
    <property type="entry name" value="PyrdxlP-dep_Trfase"/>
</dbReference>
<dbReference type="PROSITE" id="PS00105">
    <property type="entry name" value="AA_TRANSFER_CLASS_1"/>
    <property type="match status" value="1"/>
</dbReference>
<keyword evidence="4 8" id="KW-0032">Aminotransferase</keyword>
<comment type="miscellaneous">
    <text evidence="8">In eukaryotes there are cytoplasmic, mitochondrial and chloroplastic isozymes.</text>
</comment>
<evidence type="ECO:0000256" key="2">
    <source>
        <dbReference type="ARBA" id="ARBA00007441"/>
    </source>
</evidence>
<dbReference type="PANTHER" id="PTHR11879:SF22">
    <property type="entry name" value="ASPARTATE AMINOTRANSFERASE, MITOCHONDRIAL"/>
    <property type="match status" value="1"/>
</dbReference>
<protein>
    <recommendedName>
        <fullName evidence="8">Aspartate aminotransferase</fullName>
        <ecNumber evidence="8">2.6.1.1</ecNumber>
    </recommendedName>
</protein>
<comment type="cofactor">
    <cofactor evidence="1">
        <name>pyridoxal 5'-phosphate</name>
        <dbReference type="ChEBI" id="CHEBI:597326"/>
    </cofactor>
</comment>
<dbReference type="PANTHER" id="PTHR11879">
    <property type="entry name" value="ASPARTATE AMINOTRANSFERASE"/>
    <property type="match status" value="1"/>
</dbReference>
<dbReference type="EMBL" id="JANBQB010000993">
    <property type="protein sequence ID" value="KAJ1972669.1"/>
    <property type="molecule type" value="Genomic_DNA"/>
</dbReference>
<dbReference type="FunFam" id="3.90.1150.10:FF:000001">
    <property type="entry name" value="Aspartate aminotransferase"/>
    <property type="match status" value="1"/>
</dbReference>
<dbReference type="Proteomes" id="UP001151582">
    <property type="component" value="Unassembled WGS sequence"/>
</dbReference>
<gene>
    <name evidence="10" type="primary">AAT1</name>
    <name evidence="10" type="ORF">H4R34_005330</name>
</gene>
<dbReference type="GO" id="GO:0006533">
    <property type="term" value="P:L-aspartate catabolic process"/>
    <property type="evidence" value="ECO:0007669"/>
    <property type="project" value="TreeGrafter"/>
</dbReference>
<dbReference type="CDD" id="cd00609">
    <property type="entry name" value="AAT_like"/>
    <property type="match status" value="1"/>
</dbReference>
<comment type="similarity">
    <text evidence="2">Belongs to the class-I pyridoxal-phosphate-dependent aminotransferase family.</text>
</comment>
<dbReference type="Pfam" id="PF00155">
    <property type="entry name" value="Aminotran_1_2"/>
    <property type="match status" value="1"/>
</dbReference>
<feature type="domain" description="Aminotransferase class I/classII large" evidence="9">
    <location>
        <begin position="59"/>
        <end position="426"/>
    </location>
</feature>
<proteinExistence type="inferred from homology"/>
<dbReference type="GO" id="GO:0005739">
    <property type="term" value="C:mitochondrion"/>
    <property type="evidence" value="ECO:0007669"/>
    <property type="project" value="TreeGrafter"/>
</dbReference>
<dbReference type="AlphaFoldDB" id="A0A9W8B2K1"/>
<evidence type="ECO:0000256" key="8">
    <source>
        <dbReference type="RuleBase" id="RU000480"/>
    </source>
</evidence>
<evidence type="ECO:0000256" key="1">
    <source>
        <dbReference type="ARBA" id="ARBA00001933"/>
    </source>
</evidence>
<keyword evidence="5 8" id="KW-0808">Transferase</keyword>
<evidence type="ECO:0000313" key="11">
    <source>
        <dbReference type="Proteomes" id="UP001151582"/>
    </source>
</evidence>
<dbReference type="InterPro" id="IPR000796">
    <property type="entry name" value="Asp_trans"/>
</dbReference>
<keyword evidence="6" id="KW-0663">Pyridoxal phosphate</keyword>
<comment type="subunit">
    <text evidence="3 8">Homodimer.</text>
</comment>
<name>A0A9W8B2K1_9FUNG</name>
<keyword evidence="11" id="KW-1185">Reference proteome</keyword>
<dbReference type="InterPro" id="IPR004838">
    <property type="entry name" value="NHTrfase_class1_PyrdxlP-BS"/>
</dbReference>
<dbReference type="InterPro" id="IPR015421">
    <property type="entry name" value="PyrdxlP-dep_Trfase_major"/>
</dbReference>
<sequence length="431" mass="47699">MLNIVPLTAAAALRRQGQQSLLAAGRTATVSTWAQVPQGPPDPILGVTEAFRADRDPCKMNLGVGAYRDNDGKPYVLSCVRKAEKRLLDKSMDKEYLGITGHPGFVQRASKLAYGADSPALAESRVAATQSISGTGALRIGGEFLSRYYPYAKKIYLPTPSWGNHTPIFRDSGLEVGQYRYFDKTTNGLNIDGMLEDLQNLPANSIVLMHACAHNPTGVDPTAEQWDQISQVIKDRDHFCFFDMAYQGFASGNVDRDAQAVRQFVSRGHYVALSQSFAKNMGLYGERVGTFSLVCQSTEEMKAVESQLKILIRPLYSNPPLNGARIVNQVLSDSTLYSEWLSEVKGMADRIISMRTALKDHLVNDFGSQHNWDHITNQIGMFCYTGLKPDQVEKLTKEHHVYLTKDGRISIAGISSRNVEYLAQSIHAVTK</sequence>
<organism evidence="10 11">
    <name type="scientific">Dimargaris verticillata</name>
    <dbReference type="NCBI Taxonomy" id="2761393"/>
    <lineage>
        <taxon>Eukaryota</taxon>
        <taxon>Fungi</taxon>
        <taxon>Fungi incertae sedis</taxon>
        <taxon>Zoopagomycota</taxon>
        <taxon>Kickxellomycotina</taxon>
        <taxon>Dimargaritomycetes</taxon>
        <taxon>Dimargaritales</taxon>
        <taxon>Dimargaritaceae</taxon>
        <taxon>Dimargaris</taxon>
    </lineage>
</organism>